<organism evidence="3">
    <name type="scientific">Timema californicum</name>
    <name type="common">California timema</name>
    <name type="synonym">Walking stick</name>
    <dbReference type="NCBI Taxonomy" id="61474"/>
    <lineage>
        <taxon>Eukaryota</taxon>
        <taxon>Metazoa</taxon>
        <taxon>Ecdysozoa</taxon>
        <taxon>Arthropoda</taxon>
        <taxon>Hexapoda</taxon>
        <taxon>Insecta</taxon>
        <taxon>Pterygota</taxon>
        <taxon>Neoptera</taxon>
        <taxon>Polyneoptera</taxon>
        <taxon>Phasmatodea</taxon>
        <taxon>Timematodea</taxon>
        <taxon>Timematoidea</taxon>
        <taxon>Timematidae</taxon>
        <taxon>Timema</taxon>
    </lineage>
</organism>
<name>A0A7R9P4A5_TIMCA</name>
<feature type="compositionally biased region" description="Basic residues" evidence="1">
    <location>
        <begin position="466"/>
        <end position="478"/>
    </location>
</feature>
<accession>A0A7R9P4A5</accession>
<protein>
    <submittedName>
        <fullName evidence="3">(California timema) hypothetical protein</fullName>
    </submittedName>
</protein>
<proteinExistence type="predicted"/>
<feature type="compositionally biased region" description="Polar residues" evidence="1">
    <location>
        <begin position="227"/>
        <end position="246"/>
    </location>
</feature>
<feature type="compositionally biased region" description="Basic and acidic residues" evidence="1">
    <location>
        <begin position="180"/>
        <end position="215"/>
    </location>
</feature>
<reference evidence="3" key="1">
    <citation type="submission" date="2020-11" db="EMBL/GenBank/DDBJ databases">
        <authorList>
            <person name="Tran Van P."/>
        </authorList>
    </citation>
    <scope>NUCLEOTIDE SEQUENCE</scope>
</reference>
<feature type="region of interest" description="Disordered" evidence="1">
    <location>
        <begin position="285"/>
        <end position="622"/>
    </location>
</feature>
<keyword evidence="2" id="KW-0812">Transmembrane</keyword>
<feature type="compositionally biased region" description="Basic and acidic residues" evidence="1">
    <location>
        <begin position="540"/>
        <end position="553"/>
    </location>
</feature>
<sequence length="1426" mass="162916">MISDHVYEPISPPPEPRKEPAMEAAEKREEKEGSEDEGSSISSRERRFLRIPLDDDLAVVPGDGEDEDEAMAGKELGGNGDEPEISPQELQTRIEERFFNDTPTTTGSRTDGEFNTSQIDSSGLEDLPLKKDARKKKQQEMSEEEKQSQARSFQQRIRSQAGRLRTKLRNIKKPSFNMPERPKFHLPERPKFNLPERPKFTMPERPKFNFPERPKFNMPQRPKISMPTLSSLSSRTKGRSVFSSTRRPLRERSANVSTVSTTSSKKKMFDFDFKTYPRIFERKLKAKGEFVTASPKTKRAQTPPPTTPFRKKGPVGQRWLHRFTDIKFADDDNPPSGSDEARKAIERQSSDQTEEDEFSKEDRYRDERDEEEDTREERDEEEDTREERDEEEDTREERPGSGHTVSTSAFHDKDYAYALTMAPGRKETEPLASSDKYEYYDDEEDDVEQLGQQYRATPEREPMKPARTRSLRPGKRSSKSKESSPVEEPTPEFYNTFPPTRPKRSRRIRQQDDDTIEPEDFTREEMQPQEEMDTSIQDGSEEREQYLQEERIEQPSFVITDTEEQTNQQSFDEPSEEVPEDFENQWQVEENVVEDAGTPPMVPKRRRRNRKSSIPNSMCNGHYTKEDWLENVTSHITPEEVIALRMEGDYIIPDAPHDGDFDMPPIPPKRVRRKSSRGTSIADEDRTSRGASSLPSERDLVNEDEDLQGDIELEFGGYASVTKVVPAKPERPRRPKPPRPPAPGRRKRSRFSQFFSLPRKSPPKRPLRNYSTLGPSRPPRRGRVVEPRYIEQDNKSESYIEIGDNLHQEESHGSSRDLQSGDVIERMKGRPLPAPPRPPRKGRDGRDAIWQADEEEMEIEDEQLDSQEAFDNLKEEEALAALSDKLFYSQQETDITEPQDEDYRQYYEQEETKEVITTSELTSFEPEEVSVCTQTDPLPDDYCMDGEYGAEDLQSNKLNVETKTKRAAPESTKKMSMDKTCIPEVSTQTPMETLPTPDVCEPAVIGRLVCGTRASPESTVVKEPESKKAEVEHREPESKRKAPTPPPTVTQTIIERHIPVYMTPDQNTEVEVLRTQRLQVGELDVERLNVGELQAQKIKVSDIDGMSMSVTELTSKSGNLVVGGLELPSSFLQELYDSRPTPVKVCVESSHTQTPSALEQELSPTNVQRDQPTPPTSTQHTFEVRRSTSPNISSQLSTSQVPASIFSTPPASSPLTSQTTTSSPHSPIHYPLPTNVQSQHITSSVPHPQLPTYMPITEPIHSFLPEYIPPSIPVSARVPSRSHIAPVQRDLESEEEMISLVPSTSSRRRRHHVSKPASRYSSDEEEEEYTSFHPPPRRHLSSRGDSSVSELSQQLIQACHGAAIRTLRQMWQYVMPHAREGEERKRDLQIALCILLVLVAALVLMGFGSGKTFHHHHWDYYFPPTP</sequence>
<feature type="region of interest" description="Disordered" evidence="1">
    <location>
        <begin position="651"/>
        <end position="849"/>
    </location>
</feature>
<evidence type="ECO:0000256" key="1">
    <source>
        <dbReference type="SAM" id="MobiDB-lite"/>
    </source>
</evidence>
<feature type="region of interest" description="Disordered" evidence="1">
    <location>
        <begin position="1"/>
        <end position="261"/>
    </location>
</feature>
<feature type="transmembrane region" description="Helical" evidence="2">
    <location>
        <begin position="1388"/>
        <end position="1407"/>
    </location>
</feature>
<evidence type="ECO:0000256" key="2">
    <source>
        <dbReference type="SAM" id="Phobius"/>
    </source>
</evidence>
<feature type="compositionally biased region" description="Acidic residues" evidence="1">
    <location>
        <begin position="702"/>
        <end position="713"/>
    </location>
</feature>
<feature type="region of interest" description="Disordered" evidence="1">
    <location>
        <begin position="1287"/>
        <end position="1346"/>
    </location>
</feature>
<feature type="compositionally biased region" description="Basic and acidic residues" evidence="1">
    <location>
        <begin position="783"/>
        <end position="815"/>
    </location>
</feature>
<evidence type="ECO:0000313" key="3">
    <source>
        <dbReference type="EMBL" id="CAD7569493.1"/>
    </source>
</evidence>
<gene>
    <name evidence="3" type="ORF">TCMB3V08_LOCUS2229</name>
</gene>
<keyword evidence="2" id="KW-0472">Membrane</keyword>
<feature type="region of interest" description="Disordered" evidence="1">
    <location>
        <begin position="1015"/>
        <end position="1049"/>
    </location>
</feature>
<dbReference type="EMBL" id="OE179688">
    <property type="protein sequence ID" value="CAD7569493.1"/>
    <property type="molecule type" value="Genomic_DNA"/>
</dbReference>
<feature type="compositionally biased region" description="Acidic residues" evidence="1">
    <location>
        <begin position="368"/>
        <end position="394"/>
    </location>
</feature>
<keyword evidence="2" id="KW-1133">Transmembrane helix</keyword>
<feature type="compositionally biased region" description="Basic and acidic residues" evidence="1">
    <location>
        <begin position="1020"/>
        <end position="1040"/>
    </location>
</feature>
<feature type="compositionally biased region" description="Polar residues" evidence="1">
    <location>
        <begin position="101"/>
        <end position="121"/>
    </location>
</feature>
<feature type="compositionally biased region" description="Basic and acidic residues" evidence="1">
    <location>
        <begin position="15"/>
        <end position="31"/>
    </location>
</feature>
<feature type="compositionally biased region" description="Acidic residues" evidence="1">
    <location>
        <begin position="573"/>
        <end position="583"/>
    </location>
</feature>
<feature type="compositionally biased region" description="Basic and acidic residues" evidence="1">
    <location>
        <begin position="424"/>
        <end position="439"/>
    </location>
</feature>
<feature type="region of interest" description="Disordered" evidence="1">
    <location>
        <begin position="1146"/>
        <end position="1228"/>
    </location>
</feature>
<feature type="compositionally biased region" description="Basic and acidic residues" evidence="1">
    <location>
        <begin position="138"/>
        <end position="148"/>
    </location>
</feature>
<feature type="compositionally biased region" description="Polar residues" evidence="1">
    <location>
        <begin position="1149"/>
        <end position="1206"/>
    </location>
</feature>
<feature type="compositionally biased region" description="Basic and acidic residues" evidence="1">
    <location>
        <begin position="339"/>
        <end position="349"/>
    </location>
</feature>
<feature type="compositionally biased region" description="Low complexity" evidence="1">
    <location>
        <begin position="1207"/>
        <end position="1227"/>
    </location>
</feature>